<dbReference type="SUPFAM" id="SSF51161">
    <property type="entry name" value="Trimeric LpxA-like enzymes"/>
    <property type="match status" value="1"/>
</dbReference>
<gene>
    <name evidence="7" type="ORF">H6A12_11305</name>
</gene>
<evidence type="ECO:0000256" key="2">
    <source>
        <dbReference type="ARBA" id="ARBA00022679"/>
    </source>
</evidence>
<comment type="caution">
    <text evidence="7">The sequence shown here is derived from an EMBL/GenBank/DDBJ whole genome shotgun (WGS) entry which is preliminary data.</text>
</comment>
<dbReference type="InterPro" id="IPR024688">
    <property type="entry name" value="Mac_dom"/>
</dbReference>
<keyword evidence="4 5" id="KW-0012">Acyltransferase</keyword>
<dbReference type="Pfam" id="PF12464">
    <property type="entry name" value="Mac"/>
    <property type="match status" value="1"/>
</dbReference>
<proteinExistence type="inferred from homology"/>
<dbReference type="PANTHER" id="PTHR43017">
    <property type="entry name" value="GALACTOSIDE O-ACETYLTRANSFERASE"/>
    <property type="match status" value="1"/>
</dbReference>
<evidence type="ECO:0000256" key="4">
    <source>
        <dbReference type="ARBA" id="ARBA00023315"/>
    </source>
</evidence>
<dbReference type="CDD" id="cd03357">
    <property type="entry name" value="LbH_MAT_GAT"/>
    <property type="match status" value="1"/>
</dbReference>
<dbReference type="PANTHER" id="PTHR43017:SF1">
    <property type="entry name" value="ACETYLTRANSFERASE YJL218W-RELATED"/>
    <property type="match status" value="1"/>
</dbReference>
<organism evidence="7 8">
    <name type="scientific">Merdimmobilis hominis</name>
    <dbReference type="NCBI Taxonomy" id="2897707"/>
    <lineage>
        <taxon>Bacteria</taxon>
        <taxon>Bacillati</taxon>
        <taxon>Bacillota</taxon>
        <taxon>Clostridia</taxon>
        <taxon>Eubacteriales</taxon>
        <taxon>Oscillospiraceae</taxon>
        <taxon>Merdimmobilis</taxon>
    </lineage>
</organism>
<dbReference type="InterPro" id="IPR039369">
    <property type="entry name" value="LacA-like"/>
</dbReference>
<feature type="domain" description="Maltose/galactoside acetyltransferase" evidence="6">
    <location>
        <begin position="8"/>
        <end position="62"/>
    </location>
</feature>
<comment type="similarity">
    <text evidence="1 5">Belongs to the transferase hexapeptide repeat family.</text>
</comment>
<dbReference type="AlphaFoldDB" id="A0A938X7P8"/>
<dbReference type="EMBL" id="JACJKY010000024">
    <property type="protein sequence ID" value="MBM6921736.1"/>
    <property type="molecule type" value="Genomic_DNA"/>
</dbReference>
<reference evidence="7" key="1">
    <citation type="submission" date="2020-08" db="EMBL/GenBank/DDBJ databases">
        <authorList>
            <person name="Cejkova D."/>
            <person name="Kubasova T."/>
            <person name="Jahodarova E."/>
            <person name="Rychlik I."/>
        </authorList>
    </citation>
    <scope>NUCLEOTIDE SEQUENCE</scope>
    <source>
        <strain evidence="7">An559</strain>
    </source>
</reference>
<protein>
    <recommendedName>
        <fullName evidence="5">Acetyltransferase</fullName>
        <ecNumber evidence="5">2.3.1.-</ecNumber>
    </recommendedName>
</protein>
<keyword evidence="8" id="KW-1185">Reference proteome</keyword>
<dbReference type="SMART" id="SM01266">
    <property type="entry name" value="Mac"/>
    <property type="match status" value="1"/>
</dbReference>
<dbReference type="FunFam" id="2.160.10.10:FF:000025">
    <property type="entry name" value="Hexapeptide-repeat containing-acetyltransferase"/>
    <property type="match status" value="1"/>
</dbReference>
<dbReference type="InterPro" id="IPR011004">
    <property type="entry name" value="Trimer_LpxA-like_sf"/>
</dbReference>
<evidence type="ECO:0000313" key="8">
    <source>
        <dbReference type="Proteomes" id="UP000774750"/>
    </source>
</evidence>
<dbReference type="Pfam" id="PF00132">
    <property type="entry name" value="Hexapep"/>
    <property type="match status" value="1"/>
</dbReference>
<evidence type="ECO:0000256" key="5">
    <source>
        <dbReference type="RuleBase" id="RU367021"/>
    </source>
</evidence>
<keyword evidence="3" id="KW-0677">Repeat</keyword>
<dbReference type="Proteomes" id="UP000774750">
    <property type="component" value="Unassembled WGS sequence"/>
</dbReference>
<evidence type="ECO:0000256" key="1">
    <source>
        <dbReference type="ARBA" id="ARBA00007274"/>
    </source>
</evidence>
<dbReference type="GO" id="GO:0008870">
    <property type="term" value="F:galactoside O-acetyltransferase activity"/>
    <property type="evidence" value="ECO:0007669"/>
    <property type="project" value="TreeGrafter"/>
</dbReference>
<evidence type="ECO:0000259" key="6">
    <source>
        <dbReference type="SMART" id="SM01266"/>
    </source>
</evidence>
<reference evidence="7" key="2">
    <citation type="journal article" date="2021" name="Sci. Rep.">
        <title>The distribution of antibiotic resistance genes in chicken gut microbiota commensals.</title>
        <authorList>
            <person name="Juricova H."/>
            <person name="Matiasovicova J."/>
            <person name="Kubasova T."/>
            <person name="Cejkova D."/>
            <person name="Rychlik I."/>
        </authorList>
    </citation>
    <scope>NUCLEOTIDE SEQUENCE</scope>
    <source>
        <strain evidence="7">An559</strain>
    </source>
</reference>
<dbReference type="EC" id="2.3.1.-" evidence="5"/>
<name>A0A938X7P8_9FIRM</name>
<keyword evidence="2 5" id="KW-0808">Transferase</keyword>
<evidence type="ECO:0000256" key="3">
    <source>
        <dbReference type="ARBA" id="ARBA00022737"/>
    </source>
</evidence>
<sequence length="206" mass="23166">MMNKSEMRVRMEEGRLYLPNDETITSEQFVCLDRLYDFNQTRPTELAKREQMLKEMFAEIGEGCYIEPPFHANFGGLHVHFGNNVYANFNLTLVDDGHIYVGDNVMFGPNVTVATANHPIEPTLRRHAAQYNVDVHIGANVWIGAGTVIVPGVTIGENSVIGAGSVVTRDIPANVVAVGNPCRVMREISDRDRTYYYKDKKIDLFL</sequence>
<dbReference type="PROSITE" id="PS00101">
    <property type="entry name" value="HEXAPEP_TRANSFERASES"/>
    <property type="match status" value="1"/>
</dbReference>
<dbReference type="InterPro" id="IPR018357">
    <property type="entry name" value="Hexapep_transf_CS"/>
</dbReference>
<dbReference type="Gene3D" id="2.160.10.10">
    <property type="entry name" value="Hexapeptide repeat proteins"/>
    <property type="match status" value="1"/>
</dbReference>
<evidence type="ECO:0000313" key="7">
    <source>
        <dbReference type="EMBL" id="MBM6921736.1"/>
    </source>
</evidence>
<accession>A0A938X7P8</accession>
<dbReference type="InterPro" id="IPR001451">
    <property type="entry name" value="Hexapep"/>
</dbReference>